<evidence type="ECO:0000313" key="2">
    <source>
        <dbReference type="EMBL" id="GBM86857.1"/>
    </source>
</evidence>
<keyword evidence="3" id="KW-1185">Reference proteome</keyword>
<name>A0A4Y2J9V2_ARAVE</name>
<organism evidence="2 3">
    <name type="scientific">Araneus ventricosus</name>
    <name type="common">Orbweaver spider</name>
    <name type="synonym">Epeira ventricosa</name>
    <dbReference type="NCBI Taxonomy" id="182803"/>
    <lineage>
        <taxon>Eukaryota</taxon>
        <taxon>Metazoa</taxon>
        <taxon>Ecdysozoa</taxon>
        <taxon>Arthropoda</taxon>
        <taxon>Chelicerata</taxon>
        <taxon>Arachnida</taxon>
        <taxon>Araneae</taxon>
        <taxon>Araneomorphae</taxon>
        <taxon>Entelegynae</taxon>
        <taxon>Araneoidea</taxon>
        <taxon>Araneidae</taxon>
        <taxon>Araneus</taxon>
    </lineage>
</organism>
<accession>A0A4Y2J9V2</accession>
<reference evidence="2 3" key="1">
    <citation type="journal article" date="2019" name="Sci. Rep.">
        <title>Orb-weaving spider Araneus ventricosus genome elucidates the spidroin gene catalogue.</title>
        <authorList>
            <person name="Kono N."/>
            <person name="Nakamura H."/>
            <person name="Ohtoshi R."/>
            <person name="Moran D.A.P."/>
            <person name="Shinohara A."/>
            <person name="Yoshida Y."/>
            <person name="Fujiwara M."/>
            <person name="Mori M."/>
            <person name="Tomita M."/>
            <person name="Arakawa K."/>
        </authorList>
    </citation>
    <scope>NUCLEOTIDE SEQUENCE [LARGE SCALE GENOMIC DNA]</scope>
</reference>
<evidence type="ECO:0000313" key="3">
    <source>
        <dbReference type="Proteomes" id="UP000499080"/>
    </source>
</evidence>
<sequence>MSFCVLGAGKKDELECPRKKERQGKAEVSGDRDCLASYSSDRRKPDKGTKEVKKMPECFRRGSATGTINSVLTLLLKRCAGEFFFARVRVLMNASKDCRPAAQRGKQGFFSLSSLIFGKRVLQGYVRNAVDGQVPNP</sequence>
<dbReference type="Proteomes" id="UP000499080">
    <property type="component" value="Unassembled WGS sequence"/>
</dbReference>
<proteinExistence type="predicted"/>
<dbReference type="EMBL" id="BGPR01003344">
    <property type="protein sequence ID" value="GBM86857.1"/>
    <property type="molecule type" value="Genomic_DNA"/>
</dbReference>
<dbReference type="AlphaFoldDB" id="A0A4Y2J9V2"/>
<comment type="caution">
    <text evidence="2">The sequence shown here is derived from an EMBL/GenBank/DDBJ whole genome shotgun (WGS) entry which is preliminary data.</text>
</comment>
<protein>
    <submittedName>
        <fullName evidence="2">Uncharacterized protein</fullName>
    </submittedName>
</protein>
<feature type="region of interest" description="Disordered" evidence="1">
    <location>
        <begin position="16"/>
        <end position="53"/>
    </location>
</feature>
<gene>
    <name evidence="2" type="ORF">AVEN_223906_1</name>
</gene>
<evidence type="ECO:0000256" key="1">
    <source>
        <dbReference type="SAM" id="MobiDB-lite"/>
    </source>
</evidence>